<accession>A0A8J7BXI8</accession>
<gene>
    <name evidence="1" type="ORF">ICL16_13170</name>
</gene>
<organism evidence="1 2">
    <name type="scientific">Iningainema tapete BLCC-T55</name>
    <dbReference type="NCBI Taxonomy" id="2748662"/>
    <lineage>
        <taxon>Bacteria</taxon>
        <taxon>Bacillati</taxon>
        <taxon>Cyanobacteriota</taxon>
        <taxon>Cyanophyceae</taxon>
        <taxon>Nostocales</taxon>
        <taxon>Scytonemataceae</taxon>
        <taxon>Iningainema tapete</taxon>
    </lineage>
</organism>
<reference evidence="1" key="1">
    <citation type="submission" date="2020-09" db="EMBL/GenBank/DDBJ databases">
        <title>Iningainema tapete sp. nov. (Scytonemataceae, Cyanobacteria) from greenhouses in central Florida (USA) produces two types of nodularin with biosynthetic potential for microcystin-LR and anabaenopeptins.</title>
        <authorList>
            <person name="Berthold D.E."/>
            <person name="Lefler F.W."/>
            <person name="Huang I.-S."/>
            <person name="Abdulla H."/>
            <person name="Zimba P.V."/>
            <person name="Laughinghouse H.D. IV."/>
        </authorList>
    </citation>
    <scope>NUCLEOTIDE SEQUENCE</scope>
    <source>
        <strain evidence="1">BLCCT55</strain>
    </source>
</reference>
<dbReference type="EMBL" id="JACXAE010000048">
    <property type="protein sequence ID" value="MBD2772998.1"/>
    <property type="molecule type" value="Genomic_DNA"/>
</dbReference>
<dbReference type="Proteomes" id="UP000629098">
    <property type="component" value="Unassembled WGS sequence"/>
</dbReference>
<evidence type="ECO:0000313" key="1">
    <source>
        <dbReference type="EMBL" id="MBD2772998.1"/>
    </source>
</evidence>
<evidence type="ECO:0000313" key="2">
    <source>
        <dbReference type="Proteomes" id="UP000629098"/>
    </source>
</evidence>
<keyword evidence="2" id="KW-1185">Reference proteome</keyword>
<dbReference type="AlphaFoldDB" id="A0A8J7BXI8"/>
<sequence length="76" mass="8859">MNTPPRSPTQNLTEFQQVIREKSDNFVGREFVFAAITDFLHRYNRGYFTIVGEPCTSYPFIIPMTYLLPPANHPKH</sequence>
<comment type="caution">
    <text evidence="1">The sequence shown here is derived from an EMBL/GenBank/DDBJ whole genome shotgun (WGS) entry which is preliminary data.</text>
</comment>
<name>A0A8J7BXI8_9CYAN</name>
<protein>
    <submittedName>
        <fullName evidence="1">Uncharacterized protein</fullName>
    </submittedName>
</protein>
<proteinExistence type="predicted"/>
<dbReference type="RefSeq" id="WP_190828258.1">
    <property type="nucleotide sequence ID" value="NZ_CAWPPI010000048.1"/>
</dbReference>